<keyword evidence="2" id="KW-0812">Transmembrane</keyword>
<gene>
    <name evidence="3" type="ORF">IV203_037857</name>
</gene>
<dbReference type="OrthoDB" id="45313at2759"/>
<protein>
    <submittedName>
        <fullName evidence="3">Fuseless domain containing protein</fullName>
    </submittedName>
</protein>
<comment type="caution">
    <text evidence="3">The sequence shown here is derived from an EMBL/GenBank/DDBJ whole genome shotgun (WGS) entry which is preliminary data.</text>
</comment>
<dbReference type="Proteomes" id="UP000693970">
    <property type="component" value="Unassembled WGS sequence"/>
</dbReference>
<keyword evidence="4" id="KW-1185">Reference proteome</keyword>
<feature type="compositionally biased region" description="Basic and acidic residues" evidence="1">
    <location>
        <begin position="429"/>
        <end position="439"/>
    </location>
</feature>
<evidence type="ECO:0000256" key="1">
    <source>
        <dbReference type="SAM" id="MobiDB-lite"/>
    </source>
</evidence>
<feature type="transmembrane region" description="Helical" evidence="2">
    <location>
        <begin position="41"/>
        <end position="63"/>
    </location>
</feature>
<feature type="transmembrane region" description="Helical" evidence="2">
    <location>
        <begin position="75"/>
        <end position="92"/>
    </location>
</feature>
<name>A0A9K3LLI5_9STRA</name>
<accession>A0A9K3LLI5</accession>
<sequence>MDLWLCDQPEDASLAQGDTFCLQLESTTDPDVASMRVKSSLISYGTGVGCLALGVVIIWAGWWVPHNKEQRVTPFVAIVRLFAICSLGFSGVNVWRGIWYLADDWILPDQPYASYWTTSIAGSTLCFLLWGGNSLLAPPSIFLLDGPGLASPPVAVTLLSSHFAVSLPVDQEPPPLSLPVKLADIFASFLLLPFGVVWYWRGSWLLLDYWFWGLTDSDYDVNMSLLWTLLLAVLSGFITSEPIVGLVDRHIENHILLCLMGRLRTDIMAWGTVALWRLIWIFWDQFLGGTQMRWAILGHVLAIVVLTSIGCVSSICAPSSTLGVDSVPDANAADEPLFAMLPLPHELLYVFGISRQPLTKQIDGEVEMGSVLEESTRTAAIEASKKRLPERVTQPMDIPEDFEVVPPPEPERYESSTGWLTGSLVPARAGEESQEDHQEPPVASSTRAERSFRSYSQLQRFGSVRMKSECAQRPGLENKRSRSKFFRSR</sequence>
<feature type="transmembrane region" description="Helical" evidence="2">
    <location>
        <begin position="112"/>
        <end position="130"/>
    </location>
</feature>
<organism evidence="3 4">
    <name type="scientific">Nitzschia inconspicua</name>
    <dbReference type="NCBI Taxonomy" id="303405"/>
    <lineage>
        <taxon>Eukaryota</taxon>
        <taxon>Sar</taxon>
        <taxon>Stramenopiles</taxon>
        <taxon>Ochrophyta</taxon>
        <taxon>Bacillariophyta</taxon>
        <taxon>Bacillariophyceae</taxon>
        <taxon>Bacillariophycidae</taxon>
        <taxon>Bacillariales</taxon>
        <taxon>Bacillariaceae</taxon>
        <taxon>Nitzschia</taxon>
    </lineage>
</organism>
<dbReference type="InterPro" id="IPR032751">
    <property type="entry name" value="Fuseless"/>
</dbReference>
<feature type="region of interest" description="Disordered" evidence="1">
    <location>
        <begin position="400"/>
        <end position="489"/>
    </location>
</feature>
<evidence type="ECO:0000256" key="2">
    <source>
        <dbReference type="SAM" id="Phobius"/>
    </source>
</evidence>
<proteinExistence type="predicted"/>
<keyword evidence="2" id="KW-0472">Membrane</keyword>
<evidence type="ECO:0000313" key="4">
    <source>
        <dbReference type="Proteomes" id="UP000693970"/>
    </source>
</evidence>
<dbReference type="Pfam" id="PF15993">
    <property type="entry name" value="Fuseless"/>
    <property type="match status" value="2"/>
</dbReference>
<feature type="compositionally biased region" description="Basic and acidic residues" evidence="1">
    <location>
        <begin position="466"/>
        <end position="480"/>
    </location>
</feature>
<keyword evidence="2" id="KW-1133">Transmembrane helix</keyword>
<dbReference type="AlphaFoldDB" id="A0A9K3LLI5"/>
<evidence type="ECO:0000313" key="3">
    <source>
        <dbReference type="EMBL" id="KAG7364655.1"/>
    </source>
</evidence>
<reference evidence="3" key="2">
    <citation type="submission" date="2021-04" db="EMBL/GenBank/DDBJ databases">
        <authorList>
            <person name="Podell S."/>
        </authorList>
    </citation>
    <scope>NUCLEOTIDE SEQUENCE</scope>
    <source>
        <strain evidence="3">Hildebrandi</strain>
    </source>
</reference>
<feature type="transmembrane region" description="Helical" evidence="2">
    <location>
        <begin position="185"/>
        <end position="212"/>
    </location>
</feature>
<dbReference type="PANTHER" id="PTHR35270">
    <property type="entry name" value="FUSELESS, ISOFORM A"/>
    <property type="match status" value="1"/>
</dbReference>
<reference evidence="3" key="1">
    <citation type="journal article" date="2021" name="Sci. Rep.">
        <title>Diploid genomic architecture of Nitzschia inconspicua, an elite biomass production diatom.</title>
        <authorList>
            <person name="Oliver A."/>
            <person name="Podell S."/>
            <person name="Pinowska A."/>
            <person name="Traller J.C."/>
            <person name="Smith S.R."/>
            <person name="McClure R."/>
            <person name="Beliaev A."/>
            <person name="Bohutskyi P."/>
            <person name="Hill E.A."/>
            <person name="Rabines A."/>
            <person name="Zheng H."/>
            <person name="Allen L.Z."/>
            <person name="Kuo A."/>
            <person name="Grigoriev I.V."/>
            <person name="Allen A.E."/>
            <person name="Hazlebeck D."/>
            <person name="Allen E.E."/>
        </authorList>
    </citation>
    <scope>NUCLEOTIDE SEQUENCE</scope>
    <source>
        <strain evidence="3">Hildebrandi</strain>
    </source>
</reference>
<dbReference type="PANTHER" id="PTHR35270:SF2">
    <property type="entry name" value="FUSELESS, ISOFORM A"/>
    <property type="match status" value="1"/>
</dbReference>
<feature type="transmembrane region" description="Helical" evidence="2">
    <location>
        <begin position="224"/>
        <end position="247"/>
    </location>
</feature>
<feature type="transmembrane region" description="Helical" evidence="2">
    <location>
        <begin position="267"/>
        <end position="283"/>
    </location>
</feature>
<feature type="transmembrane region" description="Helical" evidence="2">
    <location>
        <begin position="295"/>
        <end position="315"/>
    </location>
</feature>
<dbReference type="EMBL" id="JAGRRH010000009">
    <property type="protein sequence ID" value="KAG7364655.1"/>
    <property type="molecule type" value="Genomic_DNA"/>
</dbReference>